<name>A0A251VSH0_HELAN</name>
<dbReference type="InParanoid" id="A0A251VSH0"/>
<organism evidence="3 4">
    <name type="scientific">Helianthus annuus</name>
    <name type="common">Common sunflower</name>
    <dbReference type="NCBI Taxonomy" id="4232"/>
    <lineage>
        <taxon>Eukaryota</taxon>
        <taxon>Viridiplantae</taxon>
        <taxon>Streptophyta</taxon>
        <taxon>Embryophyta</taxon>
        <taxon>Tracheophyta</taxon>
        <taxon>Spermatophyta</taxon>
        <taxon>Magnoliopsida</taxon>
        <taxon>eudicotyledons</taxon>
        <taxon>Gunneridae</taxon>
        <taxon>Pentapetalae</taxon>
        <taxon>asterids</taxon>
        <taxon>campanulids</taxon>
        <taxon>Asterales</taxon>
        <taxon>Asteraceae</taxon>
        <taxon>Asteroideae</taxon>
        <taxon>Heliantheae alliance</taxon>
        <taxon>Heliantheae</taxon>
        <taxon>Helianthus</taxon>
    </lineage>
</organism>
<protein>
    <submittedName>
        <fullName evidence="3">Uncharacterized protein</fullName>
    </submittedName>
</protein>
<feature type="region of interest" description="Disordered" evidence="1">
    <location>
        <begin position="1"/>
        <end position="24"/>
    </location>
</feature>
<evidence type="ECO:0000313" key="3">
    <source>
        <dbReference type="EMBL" id="OTG38364.1"/>
    </source>
</evidence>
<dbReference type="EMBL" id="CM007890">
    <property type="protein sequence ID" value="OTG38364.1"/>
    <property type="molecule type" value="Genomic_DNA"/>
</dbReference>
<reference evidence="2" key="3">
    <citation type="submission" date="2020-06" db="EMBL/GenBank/DDBJ databases">
        <title>Helianthus annuus Genome sequencing and assembly Release 2.</title>
        <authorList>
            <person name="Gouzy J."/>
            <person name="Langlade N."/>
            <person name="Munos S."/>
        </authorList>
    </citation>
    <scope>NUCLEOTIDE SEQUENCE</scope>
    <source>
        <tissue evidence="2">Leaves</tissue>
    </source>
</reference>
<feature type="compositionally biased region" description="Polar residues" evidence="1">
    <location>
        <begin position="63"/>
        <end position="72"/>
    </location>
</feature>
<reference evidence="2 4" key="1">
    <citation type="journal article" date="2017" name="Nature">
        <title>The sunflower genome provides insights into oil metabolism, flowering and Asterid evolution.</title>
        <authorList>
            <person name="Badouin H."/>
            <person name="Gouzy J."/>
            <person name="Grassa C.J."/>
            <person name="Murat F."/>
            <person name="Staton S.E."/>
            <person name="Cottret L."/>
            <person name="Lelandais-Briere C."/>
            <person name="Owens G.L."/>
            <person name="Carrere S."/>
            <person name="Mayjonade B."/>
            <person name="Legrand L."/>
            <person name="Gill N."/>
            <person name="Kane N.C."/>
            <person name="Bowers J.E."/>
            <person name="Hubner S."/>
            <person name="Bellec A."/>
            <person name="Berard A."/>
            <person name="Berges H."/>
            <person name="Blanchet N."/>
            <person name="Boniface M.C."/>
            <person name="Brunel D."/>
            <person name="Catrice O."/>
            <person name="Chaidir N."/>
            <person name="Claudel C."/>
            <person name="Donnadieu C."/>
            <person name="Faraut T."/>
            <person name="Fievet G."/>
            <person name="Helmstetter N."/>
            <person name="King M."/>
            <person name="Knapp S.J."/>
            <person name="Lai Z."/>
            <person name="Le Paslier M.C."/>
            <person name="Lippi Y."/>
            <person name="Lorenzon L."/>
            <person name="Mandel J.R."/>
            <person name="Marage G."/>
            <person name="Marchand G."/>
            <person name="Marquand E."/>
            <person name="Bret-Mestries E."/>
            <person name="Morien E."/>
            <person name="Nambeesan S."/>
            <person name="Nguyen T."/>
            <person name="Pegot-Espagnet P."/>
            <person name="Pouilly N."/>
            <person name="Raftis F."/>
            <person name="Sallet E."/>
            <person name="Schiex T."/>
            <person name="Thomas J."/>
            <person name="Vandecasteele C."/>
            <person name="Vares D."/>
            <person name="Vear F."/>
            <person name="Vautrin S."/>
            <person name="Crespi M."/>
            <person name="Mangin B."/>
            <person name="Burke J.M."/>
            <person name="Salse J."/>
            <person name="Munos S."/>
            <person name="Vincourt P."/>
            <person name="Rieseberg L.H."/>
            <person name="Langlade N.B."/>
        </authorList>
    </citation>
    <scope>NUCLEOTIDE SEQUENCE [LARGE SCALE GENOMIC DNA]</scope>
    <source>
        <strain evidence="4">cv. SF193</strain>
        <tissue evidence="2">Leaves</tissue>
    </source>
</reference>
<evidence type="ECO:0000313" key="2">
    <source>
        <dbReference type="EMBL" id="KAF5823736.1"/>
    </source>
</evidence>
<dbReference type="Gramene" id="mRNA:HanXRQr2_Chr01g0041521">
    <property type="protein sequence ID" value="mRNA:HanXRQr2_Chr01g0041521"/>
    <property type="gene ID" value="HanXRQr2_Chr01g0041521"/>
</dbReference>
<feature type="region of interest" description="Disordered" evidence="1">
    <location>
        <begin position="63"/>
        <end position="82"/>
    </location>
</feature>
<dbReference type="AlphaFoldDB" id="A0A251VSH0"/>
<dbReference type="EMBL" id="MNCJ02000316">
    <property type="protein sequence ID" value="KAF5823736.1"/>
    <property type="molecule type" value="Genomic_DNA"/>
</dbReference>
<dbReference type="Proteomes" id="UP000215914">
    <property type="component" value="Chromosome 1"/>
</dbReference>
<evidence type="ECO:0000313" key="4">
    <source>
        <dbReference type="Proteomes" id="UP000215914"/>
    </source>
</evidence>
<gene>
    <name evidence="3" type="ORF">HannXRQ_Chr01g0028901</name>
    <name evidence="2" type="ORF">HanXRQr2_Chr01g0041521</name>
</gene>
<dbReference type="STRING" id="4232.A0A251VSH0"/>
<proteinExistence type="predicted"/>
<reference evidence="3" key="2">
    <citation type="submission" date="2017-02" db="EMBL/GenBank/DDBJ databases">
        <title>Sunflower complete genome.</title>
        <authorList>
            <person name="Langlade N."/>
            <person name="Munos S."/>
        </authorList>
    </citation>
    <scope>NUCLEOTIDE SEQUENCE [LARGE SCALE GENOMIC DNA]</scope>
    <source>
        <tissue evidence="3">Leaves</tissue>
    </source>
</reference>
<sequence>MISNGATSTTTTADAAASSSSNTAAQSLGLKNFFKTPGRYKLLHDKTHPSSLLPYALAKSITQSSNSTTLNGPQLHASSPFL</sequence>
<evidence type="ECO:0000256" key="1">
    <source>
        <dbReference type="SAM" id="MobiDB-lite"/>
    </source>
</evidence>
<keyword evidence="4" id="KW-1185">Reference proteome</keyword>
<accession>A0A251VSH0</accession>